<comment type="subcellular location">
    <subcellularLocation>
        <location evidence="1">Cell membrane</location>
        <topology evidence="1">Multi-pass membrane protein</topology>
    </subcellularLocation>
</comment>
<keyword evidence="5 9" id="KW-0812">Transmembrane</keyword>
<evidence type="ECO:0000256" key="9">
    <source>
        <dbReference type="SAM" id="Phobius"/>
    </source>
</evidence>
<dbReference type="InterPro" id="IPR018461">
    <property type="entry name" value="Na/H_Antiport_NhaC-like_C"/>
</dbReference>
<keyword evidence="2" id="KW-0813">Transport</keyword>
<dbReference type="InterPro" id="IPR052180">
    <property type="entry name" value="NhaC_Na-H+_Antiporter"/>
</dbReference>
<feature type="transmembrane region" description="Helical" evidence="9">
    <location>
        <begin position="246"/>
        <end position="265"/>
    </location>
</feature>
<evidence type="ECO:0000313" key="12">
    <source>
        <dbReference type="Proteomes" id="UP000095743"/>
    </source>
</evidence>
<keyword evidence="6 9" id="KW-1133">Transmembrane helix</keyword>
<proteinExistence type="inferred from homology"/>
<feature type="transmembrane region" description="Helical" evidence="9">
    <location>
        <begin position="99"/>
        <end position="126"/>
    </location>
</feature>
<sequence length="449" mass="49381">MDLLISIGIAFVALVYGVYRGIFIGYILSGCLLVFAVVAWRRGFSWQSTAVMAYRGGKKALIVLKIFLLIGAITAAWMASGTVPGIVYYGIQLMNPNYFILYAFLISVVVSFLLGTSFGTISTVGISFMMMAKSGNVDTAIVAGALIAGAYFGDRCSPMSSSAHLVANLTKTDLYINIKNMFKSAGMPLALSVIFYGILSFQQPLNFSGTSIDSEISQVFTVHWTVLLPALMILILAAFRIDVKKSMMISIITAGAIAIVLQRYALWEILQYTVFGFKLSEQSTLYNIIKGGGILSMWKPSLVVFVSCALAGIFEGTEMLQYIERFLRRANSKSAVFIYTTLTSIATGAFGCSQSISIVLTNQLMEGTYTERELDKHQLALDIENTSVVLAALIPWNIAALVPTTTMDVSSTAYIPFAIYLYLIPLWNVLYYRIMDRRYHKEKSALPLT</sequence>
<dbReference type="GO" id="GO:0005886">
    <property type="term" value="C:plasma membrane"/>
    <property type="evidence" value="ECO:0007669"/>
    <property type="project" value="UniProtKB-SubCell"/>
</dbReference>
<feature type="domain" description="Na+/H+ antiporter NhaC-like C-terminal" evidence="10">
    <location>
        <begin position="149"/>
        <end position="431"/>
    </location>
</feature>
<evidence type="ECO:0000256" key="1">
    <source>
        <dbReference type="ARBA" id="ARBA00004651"/>
    </source>
</evidence>
<evidence type="ECO:0000256" key="6">
    <source>
        <dbReference type="ARBA" id="ARBA00022989"/>
    </source>
</evidence>
<comment type="similarity">
    <text evidence="8">Belongs to the NhaC Na(+)/H(+) (TC 2.A.35) antiporter family.</text>
</comment>
<protein>
    <submittedName>
        <fullName evidence="11">Sodium:proton antiporter</fullName>
    </submittedName>
</protein>
<accession>A0A1D8GIR9</accession>
<feature type="transmembrane region" description="Helical" evidence="9">
    <location>
        <begin position="60"/>
        <end position="79"/>
    </location>
</feature>
<dbReference type="RefSeq" id="WP_069977946.1">
    <property type="nucleotide sequence ID" value="NZ_CP017269.1"/>
</dbReference>
<dbReference type="OrthoDB" id="9762978at2"/>
<evidence type="ECO:0000256" key="8">
    <source>
        <dbReference type="ARBA" id="ARBA00038435"/>
    </source>
</evidence>
<feature type="transmembrane region" description="Helical" evidence="9">
    <location>
        <begin position="6"/>
        <end position="39"/>
    </location>
</feature>
<feature type="transmembrane region" description="Helical" evidence="9">
    <location>
        <begin position="335"/>
        <end position="360"/>
    </location>
</feature>
<dbReference type="STRING" id="1424294.Gferi_15225"/>
<feature type="transmembrane region" description="Helical" evidence="9">
    <location>
        <begin position="181"/>
        <end position="199"/>
    </location>
</feature>
<dbReference type="PANTHER" id="PTHR33451">
    <property type="entry name" value="MALATE-2H(+)/NA(+)-LACTATE ANTIPORTER"/>
    <property type="match status" value="1"/>
</dbReference>
<evidence type="ECO:0000256" key="7">
    <source>
        <dbReference type="ARBA" id="ARBA00023136"/>
    </source>
</evidence>
<evidence type="ECO:0000313" key="11">
    <source>
        <dbReference type="EMBL" id="AOT70791.1"/>
    </source>
</evidence>
<feature type="transmembrane region" description="Helical" evidence="9">
    <location>
        <begin position="413"/>
        <end position="434"/>
    </location>
</feature>
<evidence type="ECO:0000256" key="4">
    <source>
        <dbReference type="ARBA" id="ARBA00022475"/>
    </source>
</evidence>
<keyword evidence="12" id="KW-1185">Reference proteome</keyword>
<reference evidence="11 12" key="1">
    <citation type="submission" date="2016-09" db="EMBL/GenBank/DDBJ databases">
        <title>Genomic analysis reveals versatility of anaerobic energy metabolism of Geosporobacter ferrireducens IRF9 of phylum Firmicutes.</title>
        <authorList>
            <person name="Kim S.-J."/>
        </authorList>
    </citation>
    <scope>NUCLEOTIDE SEQUENCE [LARGE SCALE GENOMIC DNA]</scope>
    <source>
        <strain evidence="11 12">IRF9</strain>
    </source>
</reference>
<feature type="transmembrane region" description="Helical" evidence="9">
    <location>
        <begin position="219"/>
        <end position="239"/>
    </location>
</feature>
<evidence type="ECO:0000259" key="10">
    <source>
        <dbReference type="Pfam" id="PF03553"/>
    </source>
</evidence>
<dbReference type="Proteomes" id="UP000095743">
    <property type="component" value="Chromosome"/>
</dbReference>
<dbReference type="GO" id="GO:0015297">
    <property type="term" value="F:antiporter activity"/>
    <property type="evidence" value="ECO:0007669"/>
    <property type="project" value="UniProtKB-KW"/>
</dbReference>
<name>A0A1D8GIR9_9FIRM</name>
<evidence type="ECO:0000256" key="3">
    <source>
        <dbReference type="ARBA" id="ARBA00022449"/>
    </source>
</evidence>
<gene>
    <name evidence="11" type="ORF">Gferi_15225</name>
</gene>
<keyword evidence="3" id="KW-0050">Antiport</keyword>
<keyword evidence="4" id="KW-1003">Cell membrane</keyword>
<dbReference type="KEGG" id="gfe:Gferi_15225"/>
<keyword evidence="7 9" id="KW-0472">Membrane</keyword>
<dbReference type="AlphaFoldDB" id="A0A1D8GIR9"/>
<organism evidence="11 12">
    <name type="scientific">Geosporobacter ferrireducens</name>
    <dbReference type="NCBI Taxonomy" id="1424294"/>
    <lineage>
        <taxon>Bacteria</taxon>
        <taxon>Bacillati</taxon>
        <taxon>Bacillota</taxon>
        <taxon>Clostridia</taxon>
        <taxon>Peptostreptococcales</taxon>
        <taxon>Thermotaleaceae</taxon>
        <taxon>Geosporobacter</taxon>
    </lineage>
</organism>
<evidence type="ECO:0000256" key="5">
    <source>
        <dbReference type="ARBA" id="ARBA00022692"/>
    </source>
</evidence>
<dbReference type="Pfam" id="PF03553">
    <property type="entry name" value="Na_H_antiporter"/>
    <property type="match status" value="1"/>
</dbReference>
<dbReference type="EMBL" id="CP017269">
    <property type="protein sequence ID" value="AOT70791.1"/>
    <property type="molecule type" value="Genomic_DNA"/>
</dbReference>
<dbReference type="PANTHER" id="PTHR33451:SF3">
    <property type="entry name" value="MALATE-2H(+)_NA(+)-LACTATE ANTIPORTER"/>
    <property type="match status" value="1"/>
</dbReference>
<evidence type="ECO:0000256" key="2">
    <source>
        <dbReference type="ARBA" id="ARBA00022448"/>
    </source>
</evidence>
<feature type="transmembrane region" description="Helical" evidence="9">
    <location>
        <begin position="285"/>
        <end position="314"/>
    </location>
</feature>